<evidence type="ECO:0000313" key="4">
    <source>
        <dbReference type="Proteomes" id="UP000284243"/>
    </source>
</evidence>
<dbReference type="EMBL" id="JAQMRD010000008">
    <property type="protein sequence ID" value="MDB9222973.1"/>
    <property type="molecule type" value="Genomic_DNA"/>
</dbReference>
<gene>
    <name evidence="3" type="ORF">DWW57_02385</name>
    <name evidence="2" type="ORF">PN645_08135</name>
</gene>
<dbReference type="Pfam" id="PF03956">
    <property type="entry name" value="Lys_export"/>
    <property type="match status" value="1"/>
</dbReference>
<keyword evidence="1" id="KW-1133">Transmembrane helix</keyword>
<accession>A0A1Y3YPM5</accession>
<feature type="transmembrane region" description="Helical" evidence="1">
    <location>
        <begin position="175"/>
        <end position="198"/>
    </location>
</feature>
<dbReference type="InterPro" id="IPR005642">
    <property type="entry name" value="LysO"/>
</dbReference>
<dbReference type="GO" id="GO:0015661">
    <property type="term" value="F:L-lysine efflux transmembrane transporter activity"/>
    <property type="evidence" value="ECO:0007669"/>
    <property type="project" value="InterPro"/>
</dbReference>
<keyword evidence="1" id="KW-0472">Membrane</keyword>
<protein>
    <submittedName>
        <fullName evidence="3">Lysine exporter LysO family protein</fullName>
    </submittedName>
</protein>
<feature type="transmembrane region" description="Helical" evidence="1">
    <location>
        <begin position="34"/>
        <end position="51"/>
    </location>
</feature>
<keyword evidence="1" id="KW-0812">Transmembrane</keyword>
<organism evidence="3 4">
    <name type="scientific">Odoribacter splanchnicus</name>
    <dbReference type="NCBI Taxonomy" id="28118"/>
    <lineage>
        <taxon>Bacteria</taxon>
        <taxon>Pseudomonadati</taxon>
        <taxon>Bacteroidota</taxon>
        <taxon>Bacteroidia</taxon>
        <taxon>Bacteroidales</taxon>
        <taxon>Odoribacteraceae</taxon>
        <taxon>Odoribacter</taxon>
    </lineage>
</organism>
<comment type="caution">
    <text evidence="3">The sequence shown here is derived from an EMBL/GenBank/DDBJ whole genome shotgun (WGS) entry which is preliminary data.</text>
</comment>
<dbReference type="AlphaFoldDB" id="A0A1Y3YPM5"/>
<dbReference type="PANTHER" id="PTHR35804:SF1">
    <property type="entry name" value="LYSINE EXPORTER LYSO"/>
    <property type="match status" value="1"/>
</dbReference>
<evidence type="ECO:0000313" key="2">
    <source>
        <dbReference type="EMBL" id="MDB9222973.1"/>
    </source>
</evidence>
<proteinExistence type="predicted"/>
<sequence>MKGSLIIVAFFVAGVILARWDVLPQELLQQDFSMYVLYGLMFLVGISIGSDRKAWAALKGQQLRIVLVPLATIVGTLAGSIGVSFLLTDIRLTDCLAIGSGFGYYSLSSIFITEYRGAELGTIALTTNIIREIITLLGAAVLVRCFGKLAPICSGGATTMDTTLPVITRFSGKEYVIIAIFHGFVVDFSVPFLVTFFAKL</sequence>
<dbReference type="RefSeq" id="WP_046451102.1">
    <property type="nucleotide sequence ID" value="NZ_JADMUD010000007.1"/>
</dbReference>
<dbReference type="EMBL" id="QRYC01000002">
    <property type="protein sequence ID" value="RGU58578.1"/>
    <property type="molecule type" value="Genomic_DNA"/>
</dbReference>
<evidence type="ECO:0000256" key="1">
    <source>
        <dbReference type="SAM" id="Phobius"/>
    </source>
</evidence>
<name>A0A1Y3YPM5_9BACT</name>
<dbReference type="GO" id="GO:0005886">
    <property type="term" value="C:plasma membrane"/>
    <property type="evidence" value="ECO:0007669"/>
    <property type="project" value="TreeGrafter"/>
</dbReference>
<dbReference type="Proteomes" id="UP000284243">
    <property type="component" value="Unassembled WGS sequence"/>
</dbReference>
<dbReference type="PANTHER" id="PTHR35804">
    <property type="entry name" value="LYSINE EXPORTER LYSO"/>
    <property type="match status" value="1"/>
</dbReference>
<reference evidence="2" key="2">
    <citation type="submission" date="2023-01" db="EMBL/GenBank/DDBJ databases">
        <title>Human gut microbiome strain richness.</title>
        <authorList>
            <person name="Chen-Liaw A."/>
        </authorList>
    </citation>
    <scope>NUCLEOTIDE SEQUENCE</scope>
    <source>
        <strain evidence="2">RTP21484st1_B7_RTP21484_190118</strain>
    </source>
</reference>
<evidence type="ECO:0000313" key="3">
    <source>
        <dbReference type="EMBL" id="RGU58578.1"/>
    </source>
</evidence>
<feature type="transmembrane region" description="Helical" evidence="1">
    <location>
        <begin position="63"/>
        <end position="87"/>
    </location>
</feature>
<dbReference type="Proteomes" id="UP001212263">
    <property type="component" value="Unassembled WGS sequence"/>
</dbReference>
<reference evidence="3 4" key="1">
    <citation type="submission" date="2018-08" db="EMBL/GenBank/DDBJ databases">
        <title>A genome reference for cultivated species of the human gut microbiota.</title>
        <authorList>
            <person name="Zou Y."/>
            <person name="Xue W."/>
            <person name="Luo G."/>
        </authorList>
    </citation>
    <scope>NUCLEOTIDE SEQUENCE [LARGE SCALE GENOMIC DNA]</scope>
    <source>
        <strain evidence="3 4">AF16-14</strain>
    </source>
</reference>